<dbReference type="STRING" id="595528.A0A0D2UKT6"/>
<dbReference type="eggNOG" id="KOG1217">
    <property type="taxonomic scope" value="Eukaryota"/>
</dbReference>
<name>A0A0D2UKT6_CAPO3</name>
<dbReference type="OMA" id="GPVDPCA"/>
<dbReference type="SMART" id="SM00237">
    <property type="entry name" value="Calx_beta"/>
    <property type="match status" value="3"/>
</dbReference>
<keyword evidence="1 6" id="KW-0732">Signal</keyword>
<sequence length="1585" mass="163053">MRTTMPMLWALIAALAVVALPLAQHARAAECMCNDQDFRCSTNWVTNCANSWAQCDNGYTSIKTGSKCTITKSTYYCFPNTNPACCAGYATTTCTACVAGYQCPGGTNGPTSACVAGTYSGAKAATCSQCAVNTYQAVAAQTSCINCPSDSSTLSLQGKTFCTCSEGYYAGSLGTNSMTCTKCETGYSCSNNVRTICPVGYVQPTMGQPSCLPCAPGSYQPSTGQTTCINTVAGQYQDQQGQSGFKTCPAGTMQPSNGPASSCTNCTVGNYQDQPASANCKPCPASSTSTPRASLCTCNSGYYMSGGNCVPCEIGYRCPGDNSRYACQTNQFQNMTQQASCKPCPSDSTSSAGASVCACSSGRYLSSDWLCAACPAGSSCLENVRTPCIAGKYQNTTLQSSCKTCPSYSTSSEGSTLCTCSAGRYSAGFDACPACQPGYMCPGDNSRSACAINTYQANPTQSACVPCTSNSASPAAAVTCACSTGYREAGSGDSLTCTQLGAISVAEASQSLVAASGDTVTLTFDSTSFNFNASCIVSVDTTTSTAHAGVHYIIQSSLNLTFSNETGNVATITIVIPTTSAERSGADLYLTISSVSLALLGSSKTAHIAIQGANLPGGLIQFAADSRSLVIDGYSSSTVALKVERLQAAAGTATFFICESSTGACASFDFAAAQVLATVSVAIPQPFEPSLARQLSFVIVNVTSSTSADVGGYSTAILTVRETWDAHGVFSFSSASYNCTEAAGLVDVVISRSRGLFGTVQVNIGTLLYPSGLANSDDFVAPSNPVIFGDGINEVAVSIGIVADGIPEVDESFSVVLSQPANGASLSTALPTTATVTIAQNDDANGVIQLQQAAYTTSESAGQVLLTAVRSAGSFGSVSFTVSTTAGSATAGSDFQPLASSVFTMGPGVTTVSIPVTIINDAVPELDETFKVTINHEVTGGARVGALTEATVTISQNDDAHGLFAFAGEDGLVSSDPRVVTSGSSFVVAVARLGGLYGSVSVRLQTDFAYPGEATSADVSVDRVLTFAEGESLQNVTISVALPASARPAYRFNLVLGTSTGGASIQLSAAQSYFKIDAYSSVGGVVRFVSSDYSADEGSITTLTVERVPADASSTETLTVQFRANFAAEGPSSASAADVSTVDGTLSFAPGQSTATIDISAVQDDIPELAELFDVELYNPQTGLFVSESGSVATVTISENDNAAGVVAFAERSLKAFDSAGQVAIEIVRTRGLLRAVTVTVVALSAPVFPSDMPASKQPKPAIPGVDFYNATLEHVAVLSAGSKPHNHDHPLPERAFSLAIVDVSGGAALSAESELLISTIVLSRPPKSSDGSAPIAAAAGGAAGGLVVLLLILLILVRRKKKASKKTGRDSTAEQQQFGGDLSGRSTFPLDTMQSYYVATSPVHNPDSSQDLYAYVSRESNQDSIYSFAQDGYAASNPGVYSATSDQYAAAGGDLYASTGQYATTSDHKPAPQENLYSATSDQYATVNKTKQNAAADNEYAVTSEQERASVSASSSTGTMPLYAKPNKQAPASTMPVYAKPNKQQASASANQSPLYDSLHQSDFEPEGAIVYDKPPPPPASTHI</sequence>
<evidence type="ECO:0000256" key="1">
    <source>
        <dbReference type="ARBA" id="ARBA00022729"/>
    </source>
</evidence>
<dbReference type="SUPFAM" id="SSF57184">
    <property type="entry name" value="Growth factor receptor domain"/>
    <property type="match status" value="3"/>
</dbReference>
<evidence type="ECO:0000256" key="2">
    <source>
        <dbReference type="ARBA" id="ARBA00022737"/>
    </source>
</evidence>
<evidence type="ECO:0000313" key="8">
    <source>
        <dbReference type="EMBL" id="KJE95671.1"/>
    </source>
</evidence>
<feature type="domain" description="Calx-beta" evidence="7">
    <location>
        <begin position="834"/>
        <end position="935"/>
    </location>
</feature>
<keyword evidence="2" id="KW-0677">Repeat</keyword>
<evidence type="ECO:0000256" key="4">
    <source>
        <dbReference type="SAM" id="MobiDB-lite"/>
    </source>
</evidence>
<dbReference type="Pfam" id="PF03160">
    <property type="entry name" value="Calx-beta"/>
    <property type="match status" value="4"/>
</dbReference>
<keyword evidence="9" id="KW-1185">Reference proteome</keyword>
<proteinExistence type="predicted"/>
<dbReference type="InParanoid" id="A0A0D2UKT6"/>
<accession>A0A0D2UKT6</accession>
<feature type="region of interest" description="Disordered" evidence="4">
    <location>
        <begin position="1497"/>
        <end position="1585"/>
    </location>
</feature>
<dbReference type="GO" id="GO:0071277">
    <property type="term" value="P:cellular response to calcium ion"/>
    <property type="evidence" value="ECO:0007669"/>
    <property type="project" value="TreeGrafter"/>
</dbReference>
<dbReference type="InterPro" id="IPR009030">
    <property type="entry name" value="Growth_fac_rcpt_cys_sf"/>
</dbReference>
<feature type="domain" description="Calx-beta" evidence="7">
    <location>
        <begin position="716"/>
        <end position="818"/>
    </location>
</feature>
<evidence type="ECO:0000256" key="3">
    <source>
        <dbReference type="ARBA" id="ARBA00022837"/>
    </source>
</evidence>
<protein>
    <recommendedName>
        <fullName evidence="7">Calx-beta domain-containing protein</fullName>
    </recommendedName>
</protein>
<feature type="compositionally biased region" description="Pro residues" evidence="4">
    <location>
        <begin position="1575"/>
        <end position="1585"/>
    </location>
</feature>
<dbReference type="GO" id="GO:0001965">
    <property type="term" value="F:G-protein alpha-subunit binding"/>
    <property type="evidence" value="ECO:0007669"/>
    <property type="project" value="TreeGrafter"/>
</dbReference>
<feature type="signal peptide" evidence="6">
    <location>
        <begin position="1"/>
        <end position="28"/>
    </location>
</feature>
<dbReference type="Gene3D" id="2.60.40.2030">
    <property type="match status" value="4"/>
</dbReference>
<dbReference type="PhylomeDB" id="A0A0D2UKT6"/>
<feature type="domain" description="Calx-beta" evidence="7">
    <location>
        <begin position="1074"/>
        <end position="1178"/>
    </location>
</feature>
<evidence type="ECO:0000259" key="7">
    <source>
        <dbReference type="SMART" id="SM00237"/>
    </source>
</evidence>
<keyword evidence="5" id="KW-0472">Membrane</keyword>
<dbReference type="Proteomes" id="UP000008743">
    <property type="component" value="Unassembled WGS sequence"/>
</dbReference>
<evidence type="ECO:0000313" key="9">
    <source>
        <dbReference type="Proteomes" id="UP000008743"/>
    </source>
</evidence>
<dbReference type="InterPro" id="IPR003644">
    <property type="entry name" value="Calx_beta"/>
</dbReference>
<evidence type="ECO:0000256" key="6">
    <source>
        <dbReference type="SAM" id="SignalP"/>
    </source>
</evidence>
<feature type="transmembrane region" description="Helical" evidence="5">
    <location>
        <begin position="1336"/>
        <end position="1358"/>
    </location>
</feature>
<dbReference type="SUPFAM" id="SSF141072">
    <property type="entry name" value="CalX-like"/>
    <property type="match status" value="5"/>
</dbReference>
<keyword evidence="3" id="KW-0106">Calcium</keyword>
<dbReference type="GO" id="GO:0016020">
    <property type="term" value="C:membrane"/>
    <property type="evidence" value="ECO:0007669"/>
    <property type="project" value="InterPro"/>
</dbReference>
<dbReference type="GO" id="GO:0005737">
    <property type="term" value="C:cytoplasm"/>
    <property type="evidence" value="ECO:0007669"/>
    <property type="project" value="TreeGrafter"/>
</dbReference>
<keyword evidence="5" id="KW-1133">Transmembrane helix</keyword>
<dbReference type="EMBL" id="KE346369">
    <property type="protein sequence ID" value="KJE95671.1"/>
    <property type="molecule type" value="Genomic_DNA"/>
</dbReference>
<dbReference type="eggNOG" id="KOG1306">
    <property type="taxonomic scope" value="Eukaryota"/>
</dbReference>
<dbReference type="InterPro" id="IPR038081">
    <property type="entry name" value="CalX-like_sf"/>
</dbReference>
<feature type="chain" id="PRO_5002252722" description="Calx-beta domain-containing protein" evidence="6">
    <location>
        <begin position="29"/>
        <end position="1585"/>
    </location>
</feature>
<gene>
    <name evidence="8" type="ORF">CAOG_006097</name>
</gene>
<dbReference type="GO" id="GO:0010855">
    <property type="term" value="F:adenylate cyclase inhibitor activity"/>
    <property type="evidence" value="ECO:0007669"/>
    <property type="project" value="TreeGrafter"/>
</dbReference>
<dbReference type="GO" id="GO:0004930">
    <property type="term" value="F:G protein-coupled receptor activity"/>
    <property type="evidence" value="ECO:0007669"/>
    <property type="project" value="InterPro"/>
</dbReference>
<dbReference type="OrthoDB" id="2324346at2759"/>
<dbReference type="InterPro" id="IPR011641">
    <property type="entry name" value="Tyr-kin_ephrin_A/B_rcpt-like"/>
</dbReference>
<keyword evidence="5" id="KW-0812">Transmembrane</keyword>
<dbReference type="InterPro" id="IPR026919">
    <property type="entry name" value="ADGRV1"/>
</dbReference>
<reference evidence="9" key="1">
    <citation type="submission" date="2011-02" db="EMBL/GenBank/DDBJ databases">
        <title>The Genome Sequence of Capsaspora owczarzaki ATCC 30864.</title>
        <authorList>
            <person name="Russ C."/>
            <person name="Cuomo C."/>
            <person name="Burger G."/>
            <person name="Gray M.W."/>
            <person name="Holland P.W.H."/>
            <person name="King N."/>
            <person name="Lang F.B.F."/>
            <person name="Roger A.J."/>
            <person name="Ruiz-Trillo I."/>
            <person name="Young S.K."/>
            <person name="Zeng Q."/>
            <person name="Gargeya S."/>
            <person name="Alvarado L."/>
            <person name="Berlin A."/>
            <person name="Chapman S.B."/>
            <person name="Chen Z."/>
            <person name="Freedman E."/>
            <person name="Gellesch M."/>
            <person name="Goldberg J."/>
            <person name="Griggs A."/>
            <person name="Gujja S."/>
            <person name="Heilman E."/>
            <person name="Heiman D."/>
            <person name="Howarth C."/>
            <person name="Mehta T."/>
            <person name="Neiman D."/>
            <person name="Pearson M."/>
            <person name="Roberts A."/>
            <person name="Saif S."/>
            <person name="Shea T."/>
            <person name="Shenoy N."/>
            <person name="Sisk P."/>
            <person name="Stolte C."/>
            <person name="Sykes S."/>
            <person name="White J."/>
            <person name="Yandava C."/>
            <person name="Haas B."/>
            <person name="Nusbaum C."/>
            <person name="Birren B."/>
        </authorList>
    </citation>
    <scope>NUCLEOTIDE SEQUENCE</scope>
    <source>
        <strain evidence="9">ATCC 30864</strain>
    </source>
</reference>
<dbReference type="Gene3D" id="2.10.50.10">
    <property type="entry name" value="Tumor Necrosis Factor Receptor, subunit A, domain 2"/>
    <property type="match status" value="4"/>
</dbReference>
<dbReference type="PANTHER" id="PTHR46682">
    <property type="entry name" value="ADHESION G-PROTEIN COUPLED RECEPTOR V1"/>
    <property type="match status" value="1"/>
</dbReference>
<feature type="region of interest" description="Disordered" evidence="4">
    <location>
        <begin position="1366"/>
        <end position="1386"/>
    </location>
</feature>
<organism evidence="8 9">
    <name type="scientific">Capsaspora owczarzaki (strain ATCC 30864)</name>
    <dbReference type="NCBI Taxonomy" id="595528"/>
    <lineage>
        <taxon>Eukaryota</taxon>
        <taxon>Filasterea</taxon>
        <taxon>Capsaspora</taxon>
    </lineage>
</organism>
<feature type="compositionally biased region" description="Polar residues" evidence="4">
    <location>
        <begin position="1543"/>
        <end position="1562"/>
    </location>
</feature>
<dbReference type="SMART" id="SM01411">
    <property type="entry name" value="Ephrin_rec_like"/>
    <property type="match status" value="8"/>
</dbReference>
<dbReference type="PANTHER" id="PTHR46682:SF1">
    <property type="entry name" value="ADHESION G-PROTEIN COUPLED RECEPTOR V1"/>
    <property type="match status" value="1"/>
</dbReference>
<feature type="compositionally biased region" description="Polar residues" evidence="4">
    <location>
        <begin position="1497"/>
        <end position="1520"/>
    </location>
</feature>
<evidence type="ECO:0000256" key="5">
    <source>
        <dbReference type="SAM" id="Phobius"/>
    </source>
</evidence>
<dbReference type="Pfam" id="PF07699">
    <property type="entry name" value="Ephrin_rec_like"/>
    <property type="match status" value="1"/>
</dbReference>